<evidence type="ECO:0000256" key="2">
    <source>
        <dbReference type="ARBA" id="ARBA00022692"/>
    </source>
</evidence>
<dbReference type="RefSeq" id="WP_025320495.1">
    <property type="nucleotide sequence ID" value="NZ_CP003181.2"/>
</dbReference>
<comment type="subcellular location">
    <subcellularLocation>
        <location evidence="1">Membrane</location>
        <topology evidence="1">Single-pass membrane protein</topology>
    </subcellularLocation>
</comment>
<evidence type="ECO:0000313" key="8">
    <source>
        <dbReference type="Proteomes" id="UP000019438"/>
    </source>
</evidence>
<evidence type="ECO:0000259" key="6">
    <source>
        <dbReference type="Pfam" id="PF04335"/>
    </source>
</evidence>
<proteinExistence type="predicted"/>
<evidence type="ECO:0000256" key="5">
    <source>
        <dbReference type="SAM" id="Phobius"/>
    </source>
</evidence>
<dbReference type="Pfam" id="PF04335">
    <property type="entry name" value="VirB8"/>
    <property type="match status" value="1"/>
</dbReference>
<dbReference type="Gene3D" id="3.10.450.230">
    <property type="entry name" value="VirB8 protein"/>
    <property type="match status" value="1"/>
</dbReference>
<evidence type="ECO:0000256" key="4">
    <source>
        <dbReference type="ARBA" id="ARBA00023136"/>
    </source>
</evidence>
<organism evidence="7 8">
    <name type="scientific">Granulibacter bethesdensis</name>
    <dbReference type="NCBI Taxonomy" id="364410"/>
    <lineage>
        <taxon>Bacteria</taxon>
        <taxon>Pseudomonadati</taxon>
        <taxon>Pseudomonadota</taxon>
        <taxon>Alphaproteobacteria</taxon>
        <taxon>Acetobacterales</taxon>
        <taxon>Acetobacteraceae</taxon>
        <taxon>Granulibacter</taxon>
    </lineage>
</organism>
<protein>
    <submittedName>
        <fullName evidence="7">Conjugal transfer protein trbF</fullName>
    </submittedName>
</protein>
<name>A0AAN1AMF2_9PROT</name>
<keyword evidence="2 5" id="KW-0812">Transmembrane</keyword>
<feature type="transmembrane region" description="Helical" evidence="5">
    <location>
        <begin position="42"/>
        <end position="63"/>
    </location>
</feature>
<dbReference type="InterPro" id="IPR032710">
    <property type="entry name" value="NTF2-like_dom_sf"/>
</dbReference>
<dbReference type="GO" id="GO:0016020">
    <property type="term" value="C:membrane"/>
    <property type="evidence" value="ECO:0007669"/>
    <property type="project" value="UniProtKB-SubCell"/>
</dbReference>
<dbReference type="AlphaFoldDB" id="A0AAN1AMF2"/>
<dbReference type="EMBL" id="CP003181">
    <property type="protein sequence ID" value="APG30457.1"/>
    <property type="molecule type" value="Genomic_DNA"/>
</dbReference>
<feature type="domain" description="Bacterial virulence protein VirB8" evidence="6">
    <location>
        <begin position="22"/>
        <end position="225"/>
    </location>
</feature>
<sequence length="230" mass="25686">MKRQVPDKQKTVNAPLSPYIAARREWNERYGEYIKKAKTWRLTAFFALGIALVAVGGLVSVSMQSRVVPYIVSLNGHNDVVRVERAEVLKQPDSNVIEAALANWVIGARTIYTDGQAMKNLIDTTYAMTLPQSPAYQALASYHREHNPYILSSSENISVQINLVVPVSNESWQVEWTETTKSPSGKVISTKDWKATLTISLAPPADPQQIMLNPLGVYVRQFAWSSRLPS</sequence>
<dbReference type="InterPro" id="IPR007430">
    <property type="entry name" value="VirB8"/>
</dbReference>
<accession>A0AAN1AMF2</accession>
<dbReference type="KEGG" id="gbc:GbCGDNIH3_1062"/>
<evidence type="ECO:0000256" key="1">
    <source>
        <dbReference type="ARBA" id="ARBA00004167"/>
    </source>
</evidence>
<evidence type="ECO:0000313" key="7">
    <source>
        <dbReference type="EMBL" id="APG30457.1"/>
    </source>
</evidence>
<keyword evidence="3 5" id="KW-1133">Transmembrane helix</keyword>
<dbReference type="SUPFAM" id="SSF54427">
    <property type="entry name" value="NTF2-like"/>
    <property type="match status" value="1"/>
</dbReference>
<evidence type="ECO:0000256" key="3">
    <source>
        <dbReference type="ARBA" id="ARBA00022989"/>
    </source>
</evidence>
<gene>
    <name evidence="7" type="ORF">GbCGDNIH3_1062</name>
</gene>
<dbReference type="CDD" id="cd16425">
    <property type="entry name" value="TrbF"/>
    <property type="match status" value="1"/>
</dbReference>
<dbReference type="InterPro" id="IPR035658">
    <property type="entry name" value="TrbF"/>
</dbReference>
<reference evidence="8" key="1">
    <citation type="submission" date="2012-06" db="EMBL/GenBank/DDBJ databases">
        <title>Genome analysis of multiple Granulibacter bethesdensis isolates demonstrates substantial genome diversity.</title>
        <authorList>
            <person name="Greenberg D.E."/>
            <person name="Porcella S.F."/>
            <person name="Zarember K."/>
            <person name="Zelazny A.M."/>
            <person name="Bruno D."/>
            <person name="Martens C."/>
            <person name="Barbian K.D."/>
            <person name="Jaske E."/>
            <person name="Holland S.M."/>
        </authorList>
    </citation>
    <scope>NUCLEOTIDE SEQUENCE [LARGE SCALE GENOMIC DNA]</scope>
    <source>
        <strain evidence="8">CGDNIH3</strain>
    </source>
</reference>
<keyword evidence="4 5" id="KW-0472">Membrane</keyword>
<dbReference type="Proteomes" id="UP000019438">
    <property type="component" value="Chromosome"/>
</dbReference>